<dbReference type="RefSeq" id="WP_163948167.1">
    <property type="nucleotide sequence ID" value="NZ_JAAFZH010000004.1"/>
</dbReference>
<organism evidence="2 3">
    <name type="scientific">Spirosoma terrae</name>
    <dbReference type="NCBI Taxonomy" id="1968276"/>
    <lineage>
        <taxon>Bacteria</taxon>
        <taxon>Pseudomonadati</taxon>
        <taxon>Bacteroidota</taxon>
        <taxon>Cytophagia</taxon>
        <taxon>Cytophagales</taxon>
        <taxon>Cytophagaceae</taxon>
        <taxon>Spirosoma</taxon>
    </lineage>
</organism>
<dbReference type="Proteomes" id="UP000474175">
    <property type="component" value="Unassembled WGS sequence"/>
</dbReference>
<keyword evidence="3" id="KW-1185">Reference proteome</keyword>
<proteinExistence type="predicted"/>
<name>A0A6L9LB51_9BACT</name>
<protein>
    <submittedName>
        <fullName evidence="2">Uncharacterized protein</fullName>
    </submittedName>
</protein>
<comment type="caution">
    <text evidence="2">The sequence shown here is derived from an EMBL/GenBank/DDBJ whole genome shotgun (WGS) entry which is preliminary data.</text>
</comment>
<reference evidence="2 3" key="1">
    <citation type="submission" date="2020-02" db="EMBL/GenBank/DDBJ databases">
        <title>Draft genome sequence of two Spirosoma agri KCTC 52727 and Spirosoma terrae KCTC 52035.</title>
        <authorList>
            <person name="Rojas J."/>
            <person name="Ambika Manirajan B."/>
            <person name="Suarez C."/>
            <person name="Ratering S."/>
            <person name="Schnell S."/>
        </authorList>
    </citation>
    <scope>NUCLEOTIDE SEQUENCE [LARGE SCALE GENOMIC DNA]</scope>
    <source>
        <strain evidence="2 3">KCTC 52035</strain>
    </source>
</reference>
<gene>
    <name evidence="2" type="ORF">GK108_12415</name>
</gene>
<evidence type="ECO:0000313" key="2">
    <source>
        <dbReference type="EMBL" id="NDU95678.1"/>
    </source>
</evidence>
<accession>A0A6L9LB51</accession>
<dbReference type="AlphaFoldDB" id="A0A6L9LB51"/>
<keyword evidence="1" id="KW-0175">Coiled coil</keyword>
<evidence type="ECO:0000256" key="1">
    <source>
        <dbReference type="SAM" id="Coils"/>
    </source>
</evidence>
<feature type="coiled-coil region" evidence="1">
    <location>
        <begin position="35"/>
        <end position="83"/>
    </location>
</feature>
<dbReference type="EMBL" id="JAAFZH010000004">
    <property type="protein sequence ID" value="NDU95678.1"/>
    <property type="molecule type" value="Genomic_DNA"/>
</dbReference>
<evidence type="ECO:0000313" key="3">
    <source>
        <dbReference type="Proteomes" id="UP000474175"/>
    </source>
</evidence>
<sequence>MKTISLPLDEYQALVDFKASRTVEVIFSGFSFKEIKNEEALQDKTRDLIREMERLINQCKVERDNMNRERNSLNTQKREFFNQKSEQEARISQLVLHNRDLQESLDTVQVKYTTHLKLQGNTPKWIRNLIRKIYGNHARTI</sequence>